<sequence length="148" mass="17503">MKKCKRRNDIGLLIKLVDNRIKKAINKNLIRFNLTATQEKVMWSIFRMQEHSKDVFQKDIERELDLSNPTVTGILKRLEEKEMIKRIPSSEDARYKCLTLTDKGLDVIHECMDFGVNYIEKKLTKDMTEEELNTLRTLLNKVIDNMDE</sequence>
<accession>A0A174CTW1</accession>
<dbReference type="GO" id="GO:0006950">
    <property type="term" value="P:response to stress"/>
    <property type="evidence" value="ECO:0007669"/>
    <property type="project" value="TreeGrafter"/>
</dbReference>
<dbReference type="InterPro" id="IPR000835">
    <property type="entry name" value="HTH_MarR-typ"/>
</dbReference>
<dbReference type="PANTHER" id="PTHR33164">
    <property type="entry name" value="TRANSCRIPTIONAL REGULATOR, MARR FAMILY"/>
    <property type="match status" value="1"/>
</dbReference>
<dbReference type="SUPFAM" id="SSF46785">
    <property type="entry name" value="Winged helix' DNA-binding domain"/>
    <property type="match status" value="1"/>
</dbReference>
<gene>
    <name evidence="2" type="primary">marR_1</name>
    <name evidence="2" type="ORF">ERS852471_01063</name>
</gene>
<evidence type="ECO:0000259" key="1">
    <source>
        <dbReference type="PROSITE" id="PS50995"/>
    </source>
</evidence>
<organism evidence="2 3">
    <name type="scientific">Clostridium disporicum</name>
    <dbReference type="NCBI Taxonomy" id="84024"/>
    <lineage>
        <taxon>Bacteria</taxon>
        <taxon>Bacillati</taxon>
        <taxon>Bacillota</taxon>
        <taxon>Clostridia</taxon>
        <taxon>Eubacteriales</taxon>
        <taxon>Clostridiaceae</taxon>
        <taxon>Clostridium</taxon>
    </lineage>
</organism>
<protein>
    <submittedName>
        <fullName evidence="2">MarR family transcriptional regulator</fullName>
    </submittedName>
</protein>
<dbReference type="AlphaFoldDB" id="A0A174CTW1"/>
<dbReference type="OrthoDB" id="2297442at2"/>
<dbReference type="RefSeq" id="WP_055264596.1">
    <property type="nucleotide sequence ID" value="NZ_CABIXQ010000006.1"/>
</dbReference>
<dbReference type="InterPro" id="IPR039422">
    <property type="entry name" value="MarR/SlyA-like"/>
</dbReference>
<dbReference type="GO" id="GO:0003700">
    <property type="term" value="F:DNA-binding transcription factor activity"/>
    <property type="evidence" value="ECO:0007669"/>
    <property type="project" value="InterPro"/>
</dbReference>
<dbReference type="PANTHER" id="PTHR33164:SF101">
    <property type="entry name" value="TRANSCRIPTIONAL REPRESSOR MPRA"/>
    <property type="match status" value="1"/>
</dbReference>
<dbReference type="PRINTS" id="PR00598">
    <property type="entry name" value="HTHMARR"/>
</dbReference>
<dbReference type="PROSITE" id="PS50995">
    <property type="entry name" value="HTH_MARR_2"/>
    <property type="match status" value="1"/>
</dbReference>
<dbReference type="InterPro" id="IPR036390">
    <property type="entry name" value="WH_DNA-bd_sf"/>
</dbReference>
<proteinExistence type="predicted"/>
<reference evidence="2 3" key="1">
    <citation type="submission" date="2015-09" db="EMBL/GenBank/DDBJ databases">
        <authorList>
            <consortium name="Pathogen Informatics"/>
        </authorList>
    </citation>
    <scope>NUCLEOTIDE SEQUENCE [LARGE SCALE GENOMIC DNA]</scope>
    <source>
        <strain evidence="2 3">2789STDY5834856</strain>
    </source>
</reference>
<dbReference type="InterPro" id="IPR036388">
    <property type="entry name" value="WH-like_DNA-bd_sf"/>
</dbReference>
<name>A0A174CTW1_9CLOT</name>
<evidence type="ECO:0000313" key="2">
    <source>
        <dbReference type="EMBL" id="CUO16941.1"/>
    </source>
</evidence>
<feature type="domain" description="HTH marR-type" evidence="1">
    <location>
        <begin position="7"/>
        <end position="144"/>
    </location>
</feature>
<dbReference type="Proteomes" id="UP000095594">
    <property type="component" value="Unassembled WGS sequence"/>
</dbReference>
<dbReference type="EMBL" id="CYZX01000006">
    <property type="protein sequence ID" value="CUO16941.1"/>
    <property type="molecule type" value="Genomic_DNA"/>
</dbReference>
<dbReference type="Pfam" id="PF01047">
    <property type="entry name" value="MarR"/>
    <property type="match status" value="1"/>
</dbReference>
<dbReference type="SMART" id="SM00347">
    <property type="entry name" value="HTH_MARR"/>
    <property type="match status" value="1"/>
</dbReference>
<evidence type="ECO:0000313" key="3">
    <source>
        <dbReference type="Proteomes" id="UP000095594"/>
    </source>
</evidence>
<dbReference type="Gene3D" id="1.10.10.10">
    <property type="entry name" value="Winged helix-like DNA-binding domain superfamily/Winged helix DNA-binding domain"/>
    <property type="match status" value="1"/>
</dbReference>